<protein>
    <recommendedName>
        <fullName evidence="7">SAM-dependent MTase RsmB/NOP-type domain-containing protein</fullName>
    </recommendedName>
</protein>
<evidence type="ECO:0000256" key="2">
    <source>
        <dbReference type="ARBA" id="ARBA00022679"/>
    </source>
</evidence>
<evidence type="ECO:0000313" key="8">
    <source>
        <dbReference type="EnsemblMetazoa" id="AATE021711-PA.1"/>
    </source>
</evidence>
<evidence type="ECO:0000313" key="9">
    <source>
        <dbReference type="Proteomes" id="UP000075880"/>
    </source>
</evidence>
<dbReference type="OrthoDB" id="435282at2759"/>
<comment type="caution">
    <text evidence="5">Lacks conserved residue(s) required for the propagation of feature annotation.</text>
</comment>
<dbReference type="PANTHER" id="PTHR22807:SF4">
    <property type="entry name" value="28S RRNA (CYTOSINE-C(5))-METHYLTRANSFERASE"/>
    <property type="match status" value="1"/>
</dbReference>
<keyword evidence="4 5" id="KW-0694">RNA-binding</keyword>
<dbReference type="SUPFAM" id="SSF53335">
    <property type="entry name" value="S-adenosyl-L-methionine-dependent methyltransferases"/>
    <property type="match status" value="1"/>
</dbReference>
<feature type="binding site" evidence="5">
    <location>
        <position position="306"/>
    </location>
    <ligand>
        <name>S-adenosyl-L-methionine</name>
        <dbReference type="ChEBI" id="CHEBI:59789"/>
    </ligand>
</feature>
<dbReference type="GO" id="GO:0008173">
    <property type="term" value="F:RNA methyltransferase activity"/>
    <property type="evidence" value="ECO:0007669"/>
    <property type="project" value="InterPro"/>
</dbReference>
<dbReference type="Proteomes" id="UP000075880">
    <property type="component" value="Unassembled WGS sequence"/>
</dbReference>
<dbReference type="PROSITE" id="PS51686">
    <property type="entry name" value="SAM_MT_RSMB_NOP"/>
    <property type="match status" value="1"/>
</dbReference>
<name>A0A182JNB5_ANOAO</name>
<evidence type="ECO:0000256" key="6">
    <source>
        <dbReference type="SAM" id="MobiDB-lite"/>
    </source>
</evidence>
<sequence>MNTEGHEVRRKIPVPSNYRNAAKYLRQAIQEKKCIKKDLLNDKHFRTGRTIMHRLMVNLPHINAIIKHIDLTTKEPRLNEWMARALICELLYGSGNLVGYSLPVETIRRYETEIRAAFEETKADNPPIEHFKEPRFVRINTSTLNLEGAKRMMQEEGWILVDQLFLNYQSFLDRVRALADHEYMVDFHFNDMLVFPNSAKGYWARAEHLRAKFFLQNKACLVPTYLLNPSKKSVVLDMCAAPGMKATHLVSLMKNKGRLYAVERDAERYSLLCQYAADFGVIKTIHGDCLHVTDEQVPGVQYVLVDPSCSGSGMLNRLSMPEPVDEERLFKLAGLQYKLVSHAMNAYPNVRRIVYSTCSVHAMENEKVVQGVLRHNCHFKLLDARKELGKEWFNVGSSEEYPGIGERCLYARPEIDLTIGMFVAVFERCAEDEVNEFYAEHEKQKQSYDRNHKNDAYHYVRPTDAVDYNEPTEEDAVQDVPMNYNDERRKRNNNPEPNIGKKKSKF</sequence>
<dbReference type="Gene3D" id="3.40.50.150">
    <property type="entry name" value="Vaccinia Virus protein VP39"/>
    <property type="match status" value="1"/>
</dbReference>
<dbReference type="InterPro" id="IPR049561">
    <property type="entry name" value="NSUN5_7_fdxn-like"/>
</dbReference>
<feature type="region of interest" description="Disordered" evidence="6">
    <location>
        <begin position="468"/>
        <end position="506"/>
    </location>
</feature>
<dbReference type="PRINTS" id="PR02008">
    <property type="entry name" value="RCMTFAMILY"/>
</dbReference>
<feature type="active site" description="Nucleophile" evidence="5">
    <location>
        <position position="358"/>
    </location>
</feature>
<dbReference type="GO" id="GO:0005730">
    <property type="term" value="C:nucleolus"/>
    <property type="evidence" value="ECO:0007669"/>
    <property type="project" value="TreeGrafter"/>
</dbReference>
<feature type="binding site" evidence="5">
    <location>
        <position position="263"/>
    </location>
    <ligand>
        <name>S-adenosyl-L-methionine</name>
        <dbReference type="ChEBI" id="CHEBI:59789"/>
    </ligand>
</feature>
<organism evidence="8">
    <name type="scientific">Anopheles atroparvus</name>
    <name type="common">European mosquito</name>
    <dbReference type="NCBI Taxonomy" id="41427"/>
    <lineage>
        <taxon>Eukaryota</taxon>
        <taxon>Metazoa</taxon>
        <taxon>Ecdysozoa</taxon>
        <taxon>Arthropoda</taxon>
        <taxon>Hexapoda</taxon>
        <taxon>Insecta</taxon>
        <taxon>Pterygota</taxon>
        <taxon>Neoptera</taxon>
        <taxon>Endopterygota</taxon>
        <taxon>Diptera</taxon>
        <taxon>Nematocera</taxon>
        <taxon>Culicoidea</taxon>
        <taxon>Culicidae</taxon>
        <taxon>Anophelinae</taxon>
        <taxon>Anopheles</taxon>
    </lineage>
</organism>
<keyword evidence="9" id="KW-1185">Reference proteome</keyword>
<reference evidence="9" key="1">
    <citation type="submission" date="2021-09" db="EMBL/GenBank/DDBJ databases">
        <authorList>
            <consortium name="Infravec"/>
            <person name="Campbell I L."/>
            <person name="Maslen G."/>
            <person name="Yates A."/>
        </authorList>
    </citation>
    <scope>NUCLEOTIDE SEQUENCE [LARGE SCALE GENOMIC DNA]</scope>
    <source>
        <strain evidence="9">Infravec2 EBRE</strain>
    </source>
</reference>
<evidence type="ECO:0000256" key="4">
    <source>
        <dbReference type="ARBA" id="ARBA00022884"/>
    </source>
</evidence>
<keyword evidence="3 5" id="KW-0949">S-adenosyl-L-methionine</keyword>
<dbReference type="EnsemblMetazoa" id="AATE021711-RA">
    <property type="protein sequence ID" value="AATE021711-PA.1"/>
    <property type="gene ID" value="AATE021711"/>
</dbReference>
<feature type="domain" description="SAM-dependent MTase RsmB/NOP-type" evidence="7">
    <location>
        <begin position="125"/>
        <end position="429"/>
    </location>
</feature>
<dbReference type="PANTHER" id="PTHR22807">
    <property type="entry name" value="NOP2 YEAST -RELATED NOL1/NOP2/FMU SUN DOMAIN-CONTAINING"/>
    <property type="match status" value="1"/>
</dbReference>
<dbReference type="GO" id="GO:0003723">
    <property type="term" value="F:RNA binding"/>
    <property type="evidence" value="ECO:0007669"/>
    <property type="project" value="UniProtKB-UniRule"/>
</dbReference>
<dbReference type="InterPro" id="IPR029063">
    <property type="entry name" value="SAM-dependent_MTases_sf"/>
</dbReference>
<evidence type="ECO:0000256" key="3">
    <source>
        <dbReference type="ARBA" id="ARBA00022691"/>
    </source>
</evidence>
<feature type="binding site" evidence="5">
    <location>
        <position position="288"/>
    </location>
    <ligand>
        <name>S-adenosyl-L-methionine</name>
        <dbReference type="ChEBI" id="CHEBI:59789"/>
    </ligand>
</feature>
<evidence type="ECO:0000256" key="1">
    <source>
        <dbReference type="ARBA" id="ARBA00022603"/>
    </source>
</evidence>
<reference evidence="8" key="2">
    <citation type="submission" date="2022-08" db="UniProtKB">
        <authorList>
            <consortium name="EnsemblMetazoa"/>
        </authorList>
    </citation>
    <scope>IDENTIFICATION</scope>
    <source>
        <strain evidence="8">EBRO</strain>
    </source>
</reference>
<evidence type="ECO:0000256" key="5">
    <source>
        <dbReference type="PROSITE-ProRule" id="PRU01023"/>
    </source>
</evidence>
<dbReference type="Pfam" id="PF21148">
    <property type="entry name" value="NSUN5_fdxn-like"/>
    <property type="match status" value="1"/>
</dbReference>
<dbReference type="STRING" id="41427.A0A182JNB5"/>
<dbReference type="InterPro" id="IPR049560">
    <property type="entry name" value="MeTrfase_RsmB-F_NOP2_cat"/>
</dbReference>
<accession>A0A182JNB5</accession>
<dbReference type="InterPro" id="IPR001678">
    <property type="entry name" value="MeTrfase_RsmB-F_NOP2_dom"/>
</dbReference>
<dbReference type="Gene3D" id="3.30.70.1170">
    <property type="entry name" value="Sun protein, domain 3"/>
    <property type="match status" value="1"/>
</dbReference>
<dbReference type="VEuPathDB" id="VectorBase:AATE021711"/>
<keyword evidence="1 5" id="KW-0489">Methyltransferase</keyword>
<dbReference type="InterPro" id="IPR023267">
    <property type="entry name" value="RCMT"/>
</dbReference>
<evidence type="ECO:0000259" key="7">
    <source>
        <dbReference type="PROSITE" id="PS51686"/>
    </source>
</evidence>
<comment type="similarity">
    <text evidence="5">Belongs to the class I-like SAM-binding methyltransferase superfamily. RsmB/NOP family.</text>
</comment>
<dbReference type="Pfam" id="PF01189">
    <property type="entry name" value="Methyltr_RsmB-F"/>
    <property type="match status" value="1"/>
</dbReference>
<dbReference type="EnsemblMetazoa" id="ENSAATROPT013007">
    <property type="protein sequence ID" value="ENSAATROPP011814"/>
    <property type="gene ID" value="ENSAATROPG010585"/>
</dbReference>
<dbReference type="AlphaFoldDB" id="A0A182JNB5"/>
<keyword evidence="2 5" id="KW-0808">Transferase</keyword>
<dbReference type="GO" id="GO:0070475">
    <property type="term" value="P:rRNA base methylation"/>
    <property type="evidence" value="ECO:0007669"/>
    <property type="project" value="TreeGrafter"/>
</dbReference>
<proteinExistence type="inferred from homology"/>